<comment type="subcellular location">
    <subcellularLocation>
        <location evidence="1">Cell inner membrane</location>
        <topology evidence="1">Single-pass membrane protein</topology>
        <orientation evidence="1">Periplasmic side</orientation>
    </subcellularLocation>
</comment>
<dbReference type="InterPro" id="IPR037682">
    <property type="entry name" value="TonB_C"/>
</dbReference>
<evidence type="ECO:0000256" key="4">
    <source>
        <dbReference type="ARBA" id="ARBA00022475"/>
    </source>
</evidence>
<dbReference type="InterPro" id="IPR006260">
    <property type="entry name" value="TonB/TolA_C"/>
</dbReference>
<keyword evidence="7" id="KW-0653">Protein transport</keyword>
<evidence type="ECO:0000313" key="13">
    <source>
        <dbReference type="Proteomes" id="UP000324758"/>
    </source>
</evidence>
<keyword evidence="4" id="KW-1003">Cell membrane</keyword>
<sequence length="265" mass="28548">MQMKLLLSATLIGLQAAFPALAQTDKQIERASAWKARLTEHIAGNTLLAIEGRGQAGHAKVTFVIDRSGKLKSRTLVESTGSRQLDVALVAIFDHAQPFPEPPSELTEDMFSFTVPLVFAGRHFDVVPYGLAASVPTPAFAASDAMDAWRNTVTEQVWRNRMFPPDAIGQRANAGVTFVIDRSGKLISNALVESTGFAPLDAATLAMVERSAPFPKPPAGAPDDLQRMTVLMTFDGTPPGQSIGWSWTEDEAKIKAKLKGVCRGC</sequence>
<proteinExistence type="inferred from homology"/>
<evidence type="ECO:0000256" key="6">
    <source>
        <dbReference type="ARBA" id="ARBA00022692"/>
    </source>
</evidence>
<comment type="caution">
    <text evidence="12">The sequence shown here is derived from an EMBL/GenBank/DDBJ whole genome shotgun (WGS) entry which is preliminary data.</text>
</comment>
<dbReference type="GO" id="GO:0015031">
    <property type="term" value="P:protein transport"/>
    <property type="evidence" value="ECO:0007669"/>
    <property type="project" value="UniProtKB-KW"/>
</dbReference>
<name>A0A5D3K7R6_9BRAD</name>
<evidence type="ECO:0000256" key="2">
    <source>
        <dbReference type="ARBA" id="ARBA00006555"/>
    </source>
</evidence>
<feature type="domain" description="TonB C-terminal" evidence="11">
    <location>
        <begin position="31"/>
        <end position="128"/>
    </location>
</feature>
<organism evidence="12 13">
    <name type="scientific">Bradyrhizobium rifense</name>
    <dbReference type="NCBI Taxonomy" id="515499"/>
    <lineage>
        <taxon>Bacteria</taxon>
        <taxon>Pseudomonadati</taxon>
        <taxon>Pseudomonadota</taxon>
        <taxon>Alphaproteobacteria</taxon>
        <taxon>Hyphomicrobiales</taxon>
        <taxon>Nitrobacteraceae</taxon>
        <taxon>Bradyrhizobium</taxon>
    </lineage>
</organism>
<comment type="similarity">
    <text evidence="2">Belongs to the TonB family.</text>
</comment>
<evidence type="ECO:0000256" key="8">
    <source>
        <dbReference type="ARBA" id="ARBA00022989"/>
    </source>
</evidence>
<gene>
    <name evidence="12" type="ORF">FXB40_26420</name>
</gene>
<feature type="chain" id="PRO_5022745724" evidence="10">
    <location>
        <begin position="23"/>
        <end position="265"/>
    </location>
</feature>
<dbReference type="EMBL" id="VSSS01000041">
    <property type="protein sequence ID" value="TYL91992.1"/>
    <property type="molecule type" value="Genomic_DNA"/>
</dbReference>
<evidence type="ECO:0000256" key="7">
    <source>
        <dbReference type="ARBA" id="ARBA00022927"/>
    </source>
</evidence>
<dbReference type="PANTHER" id="PTHR33446:SF2">
    <property type="entry name" value="PROTEIN TONB"/>
    <property type="match status" value="1"/>
</dbReference>
<dbReference type="GO" id="GO:0098797">
    <property type="term" value="C:plasma membrane protein complex"/>
    <property type="evidence" value="ECO:0007669"/>
    <property type="project" value="TreeGrafter"/>
</dbReference>
<keyword evidence="13" id="KW-1185">Reference proteome</keyword>
<evidence type="ECO:0000313" key="12">
    <source>
        <dbReference type="EMBL" id="TYL91992.1"/>
    </source>
</evidence>
<dbReference type="NCBIfam" id="TIGR01352">
    <property type="entry name" value="tonB_Cterm"/>
    <property type="match status" value="2"/>
</dbReference>
<evidence type="ECO:0000256" key="9">
    <source>
        <dbReference type="ARBA" id="ARBA00023136"/>
    </source>
</evidence>
<dbReference type="PANTHER" id="PTHR33446">
    <property type="entry name" value="PROTEIN TONB-RELATED"/>
    <property type="match status" value="1"/>
</dbReference>
<dbReference type="AlphaFoldDB" id="A0A5D3K7R6"/>
<dbReference type="OrthoDB" id="8215632at2"/>
<dbReference type="Pfam" id="PF13103">
    <property type="entry name" value="TonB_2"/>
    <property type="match status" value="2"/>
</dbReference>
<reference evidence="12 13" key="1">
    <citation type="submission" date="2019-08" db="EMBL/GenBank/DDBJ databases">
        <title>Bradyrhizobium hipponensis sp. nov., a rhizobium isolated from a Lupinus angustifolius root nodule in Tunisia.</title>
        <authorList>
            <person name="Off K."/>
            <person name="Rejili M."/>
            <person name="Mars M."/>
            <person name="Brachmann A."/>
            <person name="Marin M."/>
        </authorList>
    </citation>
    <scope>NUCLEOTIDE SEQUENCE [LARGE SCALE GENOMIC DNA]</scope>
    <source>
        <strain evidence="12 13">CTAW71</strain>
    </source>
</reference>
<protein>
    <submittedName>
        <fullName evidence="12">TonB family protein</fullName>
    </submittedName>
</protein>
<evidence type="ECO:0000256" key="3">
    <source>
        <dbReference type="ARBA" id="ARBA00022448"/>
    </source>
</evidence>
<accession>A0A5D3K7R6</accession>
<dbReference type="InterPro" id="IPR051045">
    <property type="entry name" value="TonB-dependent_transducer"/>
</dbReference>
<feature type="signal peptide" evidence="10">
    <location>
        <begin position="1"/>
        <end position="22"/>
    </location>
</feature>
<evidence type="ECO:0000259" key="11">
    <source>
        <dbReference type="PROSITE" id="PS52015"/>
    </source>
</evidence>
<dbReference type="SUPFAM" id="SSF74653">
    <property type="entry name" value="TolA/TonB C-terminal domain"/>
    <property type="match status" value="2"/>
</dbReference>
<keyword evidence="6" id="KW-0812">Transmembrane</keyword>
<dbReference type="GO" id="GO:0031992">
    <property type="term" value="F:energy transducer activity"/>
    <property type="evidence" value="ECO:0007669"/>
    <property type="project" value="TreeGrafter"/>
</dbReference>
<keyword evidence="3" id="KW-0813">Transport</keyword>
<keyword evidence="9" id="KW-0472">Membrane</keyword>
<evidence type="ECO:0000256" key="5">
    <source>
        <dbReference type="ARBA" id="ARBA00022519"/>
    </source>
</evidence>
<dbReference type="RefSeq" id="WP_148775065.1">
    <property type="nucleotide sequence ID" value="NZ_VSSS01000041.1"/>
</dbReference>
<dbReference type="GO" id="GO:0055085">
    <property type="term" value="P:transmembrane transport"/>
    <property type="evidence" value="ECO:0007669"/>
    <property type="project" value="InterPro"/>
</dbReference>
<keyword evidence="8" id="KW-1133">Transmembrane helix</keyword>
<keyword evidence="10" id="KW-0732">Signal</keyword>
<keyword evidence="5" id="KW-0997">Cell inner membrane</keyword>
<dbReference type="PROSITE" id="PS52015">
    <property type="entry name" value="TONB_CTD"/>
    <property type="match status" value="1"/>
</dbReference>
<dbReference type="Proteomes" id="UP000324758">
    <property type="component" value="Unassembled WGS sequence"/>
</dbReference>
<evidence type="ECO:0000256" key="1">
    <source>
        <dbReference type="ARBA" id="ARBA00004383"/>
    </source>
</evidence>
<dbReference type="Gene3D" id="3.30.1150.10">
    <property type="match status" value="2"/>
</dbReference>
<evidence type="ECO:0000256" key="10">
    <source>
        <dbReference type="SAM" id="SignalP"/>
    </source>
</evidence>